<dbReference type="EMBL" id="LTAZ01000005">
    <property type="protein sequence ID" value="KYH25913.1"/>
    <property type="molecule type" value="Genomic_DNA"/>
</dbReference>
<accession>A0A151AE62</accession>
<name>A0A151AE62_9EURY</name>
<dbReference type="SMART" id="SM00754">
    <property type="entry name" value="CHRD"/>
    <property type="match status" value="1"/>
</dbReference>
<dbReference type="OrthoDB" id="187906at2157"/>
<feature type="domain" description="CHRD" evidence="2">
    <location>
        <begin position="51"/>
        <end position="190"/>
    </location>
</feature>
<comment type="caution">
    <text evidence="3">The sequence shown here is derived from an EMBL/GenBank/DDBJ whole genome shotgun (WGS) entry which is preliminary data.</text>
</comment>
<evidence type="ECO:0000313" key="3">
    <source>
        <dbReference type="EMBL" id="KYH25913.1"/>
    </source>
</evidence>
<organism evidence="3 4">
    <name type="scientific">Halalkalicoccus paucihalophilus</name>
    <dbReference type="NCBI Taxonomy" id="1008153"/>
    <lineage>
        <taxon>Archaea</taxon>
        <taxon>Methanobacteriati</taxon>
        <taxon>Methanobacteriota</taxon>
        <taxon>Stenosarchaea group</taxon>
        <taxon>Halobacteria</taxon>
        <taxon>Halobacteriales</taxon>
        <taxon>Halococcaceae</taxon>
        <taxon>Halalkalicoccus</taxon>
    </lineage>
</organism>
<evidence type="ECO:0000313" key="4">
    <source>
        <dbReference type="Proteomes" id="UP000075321"/>
    </source>
</evidence>
<dbReference type="Pfam" id="PF07452">
    <property type="entry name" value="CHRD"/>
    <property type="match status" value="1"/>
</dbReference>
<proteinExistence type="predicted"/>
<keyword evidence="4" id="KW-1185">Reference proteome</keyword>
<dbReference type="PROSITE" id="PS50933">
    <property type="entry name" value="CHRD"/>
    <property type="match status" value="1"/>
</dbReference>
<evidence type="ECO:0000259" key="2">
    <source>
        <dbReference type="PROSITE" id="PS50933"/>
    </source>
</evidence>
<gene>
    <name evidence="3" type="ORF">HAPAU_25910</name>
</gene>
<dbReference type="InterPro" id="IPR010895">
    <property type="entry name" value="CHRD"/>
</dbReference>
<dbReference type="AlphaFoldDB" id="A0A151AE62"/>
<feature type="compositionally biased region" description="Low complexity" evidence="1">
    <location>
        <begin position="34"/>
        <end position="46"/>
    </location>
</feature>
<protein>
    <submittedName>
        <fullName evidence="3">CHRD domain protein</fullName>
    </submittedName>
</protein>
<evidence type="ECO:0000256" key="1">
    <source>
        <dbReference type="SAM" id="MobiDB-lite"/>
    </source>
</evidence>
<sequence length="190" mass="19939">MQAQRRTLLVGIGATIVGLGTGSTVLANQHTGSDDGASSADDAGSGTDIELPREYHAHLEGEPHGIETDAIGEARFEVNEDGTEATYEVTVEGLCNVTQAHIHLGAEGEDGPVVVWLYPEGGTEPKLVDGPFSGTLAEGSITAEDLVGDWEGADFADAVGTFEEEGAYVNVHTEQYPEGEIRGQILPPHE</sequence>
<dbReference type="RefSeq" id="WP_084383709.1">
    <property type="nucleotide sequence ID" value="NZ_LTAZ01000005.1"/>
</dbReference>
<dbReference type="PATRIC" id="fig|1008153.3.peg.2641"/>
<feature type="region of interest" description="Disordered" evidence="1">
    <location>
        <begin position="29"/>
        <end position="48"/>
    </location>
</feature>
<dbReference type="Proteomes" id="UP000075321">
    <property type="component" value="Unassembled WGS sequence"/>
</dbReference>
<reference evidence="3 4" key="1">
    <citation type="submission" date="2016-02" db="EMBL/GenBank/DDBJ databases">
        <title>Genome sequence of Halalkalicoccus paucihalophilus DSM 24557.</title>
        <authorList>
            <person name="Poehlein A."/>
            <person name="Daniel R."/>
        </authorList>
    </citation>
    <scope>NUCLEOTIDE SEQUENCE [LARGE SCALE GENOMIC DNA]</scope>
    <source>
        <strain evidence="3 4">DSM 24557</strain>
    </source>
</reference>